<dbReference type="SUPFAM" id="SSF53955">
    <property type="entry name" value="Lysozyme-like"/>
    <property type="match status" value="1"/>
</dbReference>
<dbReference type="PANTHER" id="PTHR34700">
    <property type="entry name" value="POTASSIUM BINDING PROTEIN KBP"/>
    <property type="match status" value="1"/>
</dbReference>
<dbReference type="CDD" id="cd13925">
    <property type="entry name" value="RPF"/>
    <property type="match status" value="1"/>
</dbReference>
<dbReference type="SMART" id="SM00257">
    <property type="entry name" value="LysM"/>
    <property type="match status" value="1"/>
</dbReference>
<reference evidence="5 6" key="1">
    <citation type="submission" date="2017-09" db="EMBL/GenBank/DDBJ databases">
        <authorList>
            <person name="Ehlers B."/>
            <person name="Leendertz F.H."/>
        </authorList>
    </citation>
    <scope>NUCLEOTIDE SEQUENCE [LARGE SCALE GENOMIC DNA]</scope>
    <source>
        <strain evidence="5 6">CGMCC 4.7095</strain>
    </source>
</reference>
<feature type="region of interest" description="Disordered" evidence="3">
    <location>
        <begin position="127"/>
        <end position="285"/>
    </location>
</feature>
<dbReference type="PROSITE" id="PS51782">
    <property type="entry name" value="LYSM"/>
    <property type="match status" value="1"/>
</dbReference>
<feature type="compositionally biased region" description="Acidic residues" evidence="3">
    <location>
        <begin position="135"/>
        <end position="149"/>
    </location>
</feature>
<feature type="domain" description="LysM" evidence="4">
    <location>
        <begin position="284"/>
        <end position="333"/>
    </location>
</feature>
<keyword evidence="6" id="KW-1185">Reference proteome</keyword>
<evidence type="ECO:0000256" key="2">
    <source>
        <dbReference type="ARBA" id="ARBA00022801"/>
    </source>
</evidence>
<dbReference type="Gene3D" id="3.10.350.10">
    <property type="entry name" value="LysM domain"/>
    <property type="match status" value="1"/>
</dbReference>
<evidence type="ECO:0000256" key="1">
    <source>
        <dbReference type="ARBA" id="ARBA00010830"/>
    </source>
</evidence>
<dbReference type="InterPro" id="IPR036779">
    <property type="entry name" value="LysM_dom_sf"/>
</dbReference>
<dbReference type="GO" id="GO:0016787">
    <property type="term" value="F:hydrolase activity"/>
    <property type="evidence" value="ECO:0007669"/>
    <property type="project" value="UniProtKB-KW"/>
</dbReference>
<name>A0A286E312_9ACTN</name>
<feature type="compositionally biased region" description="Acidic residues" evidence="3">
    <location>
        <begin position="156"/>
        <end position="165"/>
    </location>
</feature>
<keyword evidence="2" id="KW-0378">Hydrolase</keyword>
<dbReference type="CDD" id="cd00118">
    <property type="entry name" value="LysM"/>
    <property type="match status" value="1"/>
</dbReference>
<dbReference type="EMBL" id="OCNE01000021">
    <property type="protein sequence ID" value="SOD65283.1"/>
    <property type="molecule type" value="Genomic_DNA"/>
</dbReference>
<evidence type="ECO:0000313" key="6">
    <source>
        <dbReference type="Proteomes" id="UP000219072"/>
    </source>
</evidence>
<dbReference type="InterPro" id="IPR023346">
    <property type="entry name" value="Lysozyme-like_dom_sf"/>
</dbReference>
<dbReference type="Pfam" id="PF06737">
    <property type="entry name" value="Transglycosylas"/>
    <property type="match status" value="1"/>
</dbReference>
<dbReference type="InterPro" id="IPR018392">
    <property type="entry name" value="LysM"/>
</dbReference>
<sequence>MRSGSGRHRRPRQAPAFIVAAGVTSAGIAMPLLSAGSASAVSDDAWDRAAECESGGRWSANDGNGQFGGFQLTLERWERFGGLEFAIRPDLASRMQQIAVVERMMAELGHGALPGCGVTTGVWKEYRQEQRDEGDRAEEAEEAQAEEEIGASPEDSSGETEEEPPGDGTPEPDPADETPEAGDQPDEERAGDLPDEREESTSGGGRHRGDPDPAESGADGRAQDEDAGAENGEDEREERSEGAADGESGAGAGGDRRQDGGEGRGDRAGDRAEEPADGAGEAIDGYQVVRGDTLSHIALEHDISGGWPALYRANETVIGGDPDLILPGQRLDLTASGR</sequence>
<feature type="compositionally biased region" description="Basic and acidic residues" evidence="3">
    <location>
        <begin position="254"/>
        <end position="274"/>
    </location>
</feature>
<feature type="compositionally biased region" description="Acidic residues" evidence="3">
    <location>
        <begin position="173"/>
        <end position="186"/>
    </location>
</feature>
<proteinExistence type="inferred from homology"/>
<dbReference type="PANTHER" id="PTHR34700:SF4">
    <property type="entry name" value="PHAGE-LIKE ELEMENT PBSX PROTEIN XKDP"/>
    <property type="match status" value="1"/>
</dbReference>
<gene>
    <name evidence="5" type="ORF">SAMN06297387_12180</name>
</gene>
<organism evidence="5 6">
    <name type="scientific">Streptomyces zhaozhouensis</name>
    <dbReference type="NCBI Taxonomy" id="1300267"/>
    <lineage>
        <taxon>Bacteria</taxon>
        <taxon>Bacillati</taxon>
        <taxon>Actinomycetota</taxon>
        <taxon>Actinomycetes</taxon>
        <taxon>Kitasatosporales</taxon>
        <taxon>Streptomycetaceae</taxon>
        <taxon>Streptomyces</taxon>
    </lineage>
</organism>
<protein>
    <submittedName>
        <fullName evidence="5">LysM domain-containing protein</fullName>
    </submittedName>
</protein>
<feature type="compositionally biased region" description="Acidic residues" evidence="3">
    <location>
        <begin position="225"/>
        <end position="236"/>
    </location>
</feature>
<dbReference type="AlphaFoldDB" id="A0A286E312"/>
<dbReference type="InterPro" id="IPR052196">
    <property type="entry name" value="Bact_Kbp"/>
</dbReference>
<dbReference type="Pfam" id="PF01476">
    <property type="entry name" value="LysM"/>
    <property type="match status" value="1"/>
</dbReference>
<evidence type="ECO:0000256" key="3">
    <source>
        <dbReference type="SAM" id="MobiDB-lite"/>
    </source>
</evidence>
<dbReference type="Gene3D" id="1.10.530.10">
    <property type="match status" value="1"/>
</dbReference>
<evidence type="ECO:0000259" key="4">
    <source>
        <dbReference type="PROSITE" id="PS51782"/>
    </source>
</evidence>
<dbReference type="OrthoDB" id="1404170at2"/>
<comment type="similarity">
    <text evidence="1">Belongs to the transglycosylase family. Rpf subfamily.</text>
</comment>
<dbReference type="SUPFAM" id="SSF54106">
    <property type="entry name" value="LysM domain"/>
    <property type="match status" value="1"/>
</dbReference>
<accession>A0A286E312</accession>
<dbReference type="InterPro" id="IPR010618">
    <property type="entry name" value="RPF"/>
</dbReference>
<dbReference type="Proteomes" id="UP000219072">
    <property type="component" value="Unassembled WGS sequence"/>
</dbReference>
<evidence type="ECO:0000313" key="5">
    <source>
        <dbReference type="EMBL" id="SOD65283.1"/>
    </source>
</evidence>